<dbReference type="EMBL" id="MDBP01000044">
    <property type="protein sequence ID" value="PMP13555.1"/>
    <property type="molecule type" value="Genomic_DNA"/>
</dbReference>
<proteinExistence type="predicted"/>
<keyword evidence="1" id="KW-0812">Transmembrane</keyword>
<gene>
    <name evidence="2" type="ORF">BCS92_17155</name>
    <name evidence="3" type="ORF">FC057_23620</name>
</gene>
<comment type="caution">
    <text evidence="2">The sequence shown here is derived from an EMBL/GenBank/DDBJ whole genome shotgun (WGS) entry which is preliminary data.</text>
</comment>
<evidence type="ECO:0000313" key="3">
    <source>
        <dbReference type="EMBL" id="TKG27134.1"/>
    </source>
</evidence>
<feature type="transmembrane region" description="Helical" evidence="1">
    <location>
        <begin position="175"/>
        <end position="194"/>
    </location>
</feature>
<dbReference type="Proteomes" id="UP000308018">
    <property type="component" value="Unassembled WGS sequence"/>
</dbReference>
<name>A0A2N7NGN4_9VIBR</name>
<evidence type="ECO:0000256" key="1">
    <source>
        <dbReference type="SAM" id="Phobius"/>
    </source>
</evidence>
<dbReference type="InterPro" id="IPR022385">
    <property type="entry name" value="Rhs_assc_core"/>
</dbReference>
<keyword evidence="1" id="KW-0472">Membrane</keyword>
<evidence type="ECO:0000313" key="4">
    <source>
        <dbReference type="Proteomes" id="UP000235579"/>
    </source>
</evidence>
<dbReference type="EMBL" id="SYVV01000059">
    <property type="protein sequence ID" value="TKG27134.1"/>
    <property type="molecule type" value="Genomic_DNA"/>
</dbReference>
<reference evidence="2" key="2">
    <citation type="submission" date="2016-07" db="EMBL/GenBank/DDBJ databases">
        <authorList>
            <person name="Wan K."/>
            <person name="Booth B."/>
            <person name="Spirohn K."/>
            <person name="Hao T."/>
            <person name="Hu Y."/>
            <person name="Calderwood M."/>
            <person name="Hill D."/>
            <person name="Mohr S."/>
            <person name="Vidal M."/>
            <person name="Celniker S."/>
            <person name="Perrimon N."/>
        </authorList>
    </citation>
    <scope>NUCLEOTIDE SEQUENCE</scope>
    <source>
        <strain evidence="2">10N.222.48.A2</strain>
    </source>
</reference>
<organism evidence="2 4">
    <name type="scientific">Vibrio tasmaniensis</name>
    <dbReference type="NCBI Taxonomy" id="212663"/>
    <lineage>
        <taxon>Bacteria</taxon>
        <taxon>Pseudomonadati</taxon>
        <taxon>Pseudomonadota</taxon>
        <taxon>Gammaproteobacteria</taxon>
        <taxon>Vibrionales</taxon>
        <taxon>Vibrionaceae</taxon>
        <taxon>Vibrio</taxon>
    </lineage>
</organism>
<keyword evidence="1" id="KW-1133">Transmembrane helix</keyword>
<protein>
    <submittedName>
        <fullName evidence="3">RHS repeat-associated core domain-containing protein</fullName>
    </submittedName>
</protein>
<feature type="transmembrane region" description="Helical" evidence="1">
    <location>
        <begin position="230"/>
        <end position="250"/>
    </location>
</feature>
<reference evidence="2" key="3">
    <citation type="journal article" date="2018" name="Nature">
        <title>A major lineage of non-tailed dsDNA viruses as unrecognized killers of marine bacteria.</title>
        <authorList>
            <person name="Kauffman K.M."/>
            <person name="Hussain F.A."/>
            <person name="Yang J."/>
            <person name="Arevalo P."/>
            <person name="Brown J.M."/>
            <person name="Chang W.K."/>
            <person name="VanInsberghe D."/>
            <person name="Elsherbini J."/>
            <person name="Sharma R.S."/>
            <person name="Cutler M.B."/>
            <person name="Kelly L."/>
            <person name="Polz M.F."/>
        </authorList>
    </citation>
    <scope>NUCLEOTIDE SEQUENCE</scope>
    <source>
        <strain evidence="2">10N.222.48.A2</strain>
    </source>
</reference>
<evidence type="ECO:0000313" key="5">
    <source>
        <dbReference type="Proteomes" id="UP000308018"/>
    </source>
</evidence>
<dbReference type="RefSeq" id="WP_016800081.1">
    <property type="nucleotide sequence ID" value="NZ_MDBG01000171.1"/>
</dbReference>
<dbReference type="Gene3D" id="2.180.10.10">
    <property type="entry name" value="RHS repeat-associated core"/>
    <property type="match status" value="1"/>
</dbReference>
<feature type="transmembrane region" description="Helical" evidence="1">
    <location>
        <begin position="135"/>
        <end position="155"/>
    </location>
</feature>
<sequence>MNKNYGSSGVNQRYIDLSKRTFIKYSTSLAALSPFIYFTPRFLLAGEAFKSKFESSGLIVPVKFSQSRLGFNGEREISDIGSGLYHLGNGFRIYSSGLTRFHSADVLSPFGEGGSNSYSYCFGDPVNLRDPSGKFAISSLIIGAIVGAILGAGISATAEGIRAIVTDTHFEWEQVGIGAALGFISGGFGAAATGAKTSVQVGLAIADASVSSAVSFGLELATGSSAKDAALNAGIGAVIGLVTFGAGRGIGVARSRRALMATRRQAMEMVELRHWSPLEDLTTITRQRSPGYQRTAAIYRSADDYVYSHGGIGLTMTPDGFKTAGRLAEYLPEGARSVQRFNLQTCFGATGGSMFSQGQALANHLNTRVVAWPGNYVRNLPATSGRVFRPQAPALARVTNSFNTAAGNLNKLVIYGRNPSWL</sequence>
<dbReference type="Proteomes" id="UP000235579">
    <property type="component" value="Unassembled WGS sequence"/>
</dbReference>
<evidence type="ECO:0000313" key="2">
    <source>
        <dbReference type="EMBL" id="PMP13555.1"/>
    </source>
</evidence>
<dbReference type="NCBIfam" id="TIGR03696">
    <property type="entry name" value="Rhs_assc_core"/>
    <property type="match status" value="1"/>
</dbReference>
<accession>A0A2N7NGN4</accession>
<reference evidence="3 5" key="4">
    <citation type="submission" date="2019-04" db="EMBL/GenBank/DDBJ databases">
        <title>A reverse ecology approach based on a biological definition of microbial populations.</title>
        <authorList>
            <person name="Arevalo P."/>
            <person name="Vaninsberghe D."/>
            <person name="Elsherbini J."/>
            <person name="Gore J."/>
            <person name="Polz M."/>
        </authorList>
    </citation>
    <scope>NUCLEOTIDE SEQUENCE [LARGE SCALE GENOMIC DNA]</scope>
    <source>
        <strain evidence="3 5">10N.222.45.A8</strain>
    </source>
</reference>
<dbReference type="AlphaFoldDB" id="A0A2N7NGN4"/>
<reference evidence="4" key="1">
    <citation type="submission" date="2016-07" db="EMBL/GenBank/DDBJ databases">
        <title>Nontailed viruses are major unrecognized killers of bacteria in the ocean.</title>
        <authorList>
            <person name="Kauffman K."/>
            <person name="Hussain F."/>
            <person name="Yang J."/>
            <person name="Arevalo P."/>
            <person name="Brown J."/>
            <person name="Cutler M."/>
            <person name="Kelly L."/>
            <person name="Polz M.F."/>
        </authorList>
    </citation>
    <scope>NUCLEOTIDE SEQUENCE [LARGE SCALE GENOMIC DNA]</scope>
    <source>
        <strain evidence="4">10N.222.48.A2</strain>
    </source>
</reference>